<dbReference type="GO" id="GO:0009279">
    <property type="term" value="C:cell outer membrane"/>
    <property type="evidence" value="ECO:0007669"/>
    <property type="project" value="UniProtKB-SubCell"/>
</dbReference>
<feature type="signal peptide" evidence="6">
    <location>
        <begin position="1"/>
        <end position="26"/>
    </location>
</feature>
<accession>A0A258DDE9</accession>
<dbReference type="SUPFAM" id="SSF56935">
    <property type="entry name" value="Porins"/>
    <property type="match status" value="1"/>
</dbReference>
<gene>
    <name evidence="7" type="ORF">B7Z12_01890</name>
</gene>
<evidence type="ECO:0000313" key="8">
    <source>
        <dbReference type="Proteomes" id="UP000215616"/>
    </source>
</evidence>
<evidence type="ECO:0000256" key="3">
    <source>
        <dbReference type="ARBA" id="ARBA00022729"/>
    </source>
</evidence>
<dbReference type="Proteomes" id="UP000215616">
    <property type="component" value="Unassembled WGS sequence"/>
</dbReference>
<evidence type="ECO:0000256" key="4">
    <source>
        <dbReference type="ARBA" id="ARBA00023136"/>
    </source>
</evidence>
<dbReference type="PANTHER" id="PTHR38776">
    <property type="entry name" value="MLTA-INTERACTING PROTEIN-RELATED"/>
    <property type="match status" value="1"/>
</dbReference>
<keyword evidence="4" id="KW-0472">Membrane</keyword>
<name>A0A258DDE9_CAUVI</name>
<comment type="similarity">
    <text evidence="2">Belongs to the MipA/OmpV family.</text>
</comment>
<dbReference type="EMBL" id="NCDQ01000016">
    <property type="protein sequence ID" value="OYX05985.1"/>
    <property type="molecule type" value="Genomic_DNA"/>
</dbReference>
<evidence type="ECO:0000256" key="6">
    <source>
        <dbReference type="SAM" id="SignalP"/>
    </source>
</evidence>
<dbReference type="AlphaFoldDB" id="A0A258DDE9"/>
<evidence type="ECO:0008006" key="9">
    <source>
        <dbReference type="Google" id="ProtNLM"/>
    </source>
</evidence>
<evidence type="ECO:0000256" key="1">
    <source>
        <dbReference type="ARBA" id="ARBA00004442"/>
    </source>
</evidence>
<proteinExistence type="inferred from homology"/>
<feature type="chain" id="PRO_5012581685" description="MipA/OmpV family protein" evidence="6">
    <location>
        <begin position="27"/>
        <end position="254"/>
    </location>
</feature>
<keyword evidence="5" id="KW-0998">Cell outer membrane</keyword>
<sequence>MTPLRTLAALSLLALGALAIATSAAAQSRAPDRAVVGIAAVYAPAYQGADDYRLMPFPVIDVTYGRFFASGRKGLGYTVLDGPQVKVSAGATYVPGYRRRDAPVGVGRLDGGAGLRVAADMRLGEVLATVSATKVVSGDVDGALVDASLAYPIRVSERLSLTPSVSATWADSQYNRAYFGISAAQAAASKLPVYRPGGGVKDVSMSLNANYRLNDKVSVGATASLSRLTGDARNSPIVVDPTQPSAVVSVAYRF</sequence>
<reference evidence="7 8" key="1">
    <citation type="submission" date="2017-03" db="EMBL/GenBank/DDBJ databases">
        <title>Lifting the veil on microbial sulfur biogeochemistry in mining wastewaters.</title>
        <authorList>
            <person name="Kantor R.S."/>
            <person name="Colenbrander Nelson T."/>
            <person name="Marshall S."/>
            <person name="Bennett D."/>
            <person name="Apte S."/>
            <person name="Camacho D."/>
            <person name="Thomas B.C."/>
            <person name="Warren L.A."/>
            <person name="Banfield J.F."/>
        </authorList>
    </citation>
    <scope>NUCLEOTIDE SEQUENCE [LARGE SCALE GENOMIC DNA]</scope>
    <source>
        <strain evidence="7">32-67-7</strain>
    </source>
</reference>
<dbReference type="InterPro" id="IPR010583">
    <property type="entry name" value="MipA"/>
</dbReference>
<protein>
    <recommendedName>
        <fullName evidence="9">MipA/OmpV family protein</fullName>
    </recommendedName>
</protein>
<evidence type="ECO:0000256" key="2">
    <source>
        <dbReference type="ARBA" id="ARBA00005722"/>
    </source>
</evidence>
<evidence type="ECO:0000313" key="7">
    <source>
        <dbReference type="EMBL" id="OYX05985.1"/>
    </source>
</evidence>
<organism evidence="7 8">
    <name type="scientific">Caulobacter vibrioides</name>
    <name type="common">Caulobacter crescentus</name>
    <dbReference type="NCBI Taxonomy" id="155892"/>
    <lineage>
        <taxon>Bacteria</taxon>
        <taxon>Pseudomonadati</taxon>
        <taxon>Pseudomonadota</taxon>
        <taxon>Alphaproteobacteria</taxon>
        <taxon>Caulobacterales</taxon>
        <taxon>Caulobacteraceae</taxon>
        <taxon>Caulobacter</taxon>
    </lineage>
</organism>
<comment type="subcellular location">
    <subcellularLocation>
        <location evidence="1">Cell outer membrane</location>
    </subcellularLocation>
</comment>
<comment type="caution">
    <text evidence="7">The sequence shown here is derived from an EMBL/GenBank/DDBJ whole genome shotgun (WGS) entry which is preliminary data.</text>
</comment>
<dbReference type="PANTHER" id="PTHR38776:SF1">
    <property type="entry name" value="MLTA-INTERACTING PROTEIN-RELATED"/>
    <property type="match status" value="1"/>
</dbReference>
<evidence type="ECO:0000256" key="5">
    <source>
        <dbReference type="ARBA" id="ARBA00023237"/>
    </source>
</evidence>
<dbReference type="Pfam" id="PF06629">
    <property type="entry name" value="MipA"/>
    <property type="match status" value="1"/>
</dbReference>
<keyword evidence="3 6" id="KW-0732">Signal</keyword>